<gene>
    <name evidence="3" type="ORF">B0T21DRAFT_385607</name>
</gene>
<reference evidence="3" key="1">
    <citation type="submission" date="2023-06" db="EMBL/GenBank/DDBJ databases">
        <title>Genome-scale phylogeny and comparative genomics of the fungal order Sordariales.</title>
        <authorList>
            <consortium name="Lawrence Berkeley National Laboratory"/>
            <person name="Hensen N."/>
            <person name="Bonometti L."/>
            <person name="Westerberg I."/>
            <person name="Brannstrom I.O."/>
            <person name="Guillou S."/>
            <person name="Cros-Aarteil S."/>
            <person name="Calhoun S."/>
            <person name="Haridas S."/>
            <person name="Kuo A."/>
            <person name="Mondo S."/>
            <person name="Pangilinan J."/>
            <person name="Riley R."/>
            <person name="Labutti K."/>
            <person name="Andreopoulos B."/>
            <person name="Lipzen A."/>
            <person name="Chen C."/>
            <person name="Yanf M."/>
            <person name="Daum C."/>
            <person name="Ng V."/>
            <person name="Clum A."/>
            <person name="Steindorff A."/>
            <person name="Ohm R."/>
            <person name="Martin F."/>
            <person name="Silar P."/>
            <person name="Natvig D."/>
            <person name="Lalanne C."/>
            <person name="Gautier V."/>
            <person name="Ament-Velasquez S.L."/>
            <person name="Kruys A."/>
            <person name="Hutchinson M.I."/>
            <person name="Powell A.J."/>
            <person name="Barry K."/>
            <person name="Miller A.N."/>
            <person name="Grigoriev I.V."/>
            <person name="Debuchy R."/>
            <person name="Gladieux P."/>
            <person name="Thoren M.H."/>
            <person name="Johannesson H."/>
        </authorList>
    </citation>
    <scope>NUCLEOTIDE SEQUENCE</scope>
    <source>
        <strain evidence="3">CBS 540.89</strain>
    </source>
</reference>
<evidence type="ECO:0000256" key="2">
    <source>
        <dbReference type="SAM" id="Phobius"/>
    </source>
</evidence>
<evidence type="ECO:0008006" key="5">
    <source>
        <dbReference type="Google" id="ProtNLM"/>
    </source>
</evidence>
<dbReference type="Gene3D" id="2.120.10.70">
    <property type="entry name" value="Fucose-specific lectin"/>
    <property type="match status" value="1"/>
</dbReference>
<dbReference type="EMBL" id="JAUKTV010000010">
    <property type="protein sequence ID" value="KAK0726316.1"/>
    <property type="molecule type" value="Genomic_DNA"/>
</dbReference>
<keyword evidence="2" id="KW-0472">Membrane</keyword>
<feature type="region of interest" description="Disordered" evidence="1">
    <location>
        <begin position="1"/>
        <end position="43"/>
    </location>
</feature>
<evidence type="ECO:0000313" key="4">
    <source>
        <dbReference type="Proteomes" id="UP001172159"/>
    </source>
</evidence>
<proteinExistence type="predicted"/>
<evidence type="ECO:0000313" key="3">
    <source>
        <dbReference type="EMBL" id="KAK0726316.1"/>
    </source>
</evidence>
<comment type="caution">
    <text evidence="3">The sequence shown here is derived from an EMBL/GenBank/DDBJ whole genome shotgun (WGS) entry which is preliminary data.</text>
</comment>
<feature type="compositionally biased region" description="Low complexity" evidence="1">
    <location>
        <begin position="1"/>
        <end position="17"/>
    </location>
</feature>
<feature type="transmembrane region" description="Helical" evidence="2">
    <location>
        <begin position="96"/>
        <end position="121"/>
    </location>
</feature>
<feature type="region of interest" description="Disordered" evidence="1">
    <location>
        <begin position="125"/>
        <end position="154"/>
    </location>
</feature>
<organism evidence="3 4">
    <name type="scientific">Apiosordaria backusii</name>
    <dbReference type="NCBI Taxonomy" id="314023"/>
    <lineage>
        <taxon>Eukaryota</taxon>
        <taxon>Fungi</taxon>
        <taxon>Dikarya</taxon>
        <taxon>Ascomycota</taxon>
        <taxon>Pezizomycotina</taxon>
        <taxon>Sordariomycetes</taxon>
        <taxon>Sordariomycetidae</taxon>
        <taxon>Sordariales</taxon>
        <taxon>Lasiosphaeriaceae</taxon>
        <taxon>Apiosordaria</taxon>
    </lineage>
</organism>
<protein>
    <recommendedName>
        <fullName evidence="5">Fucose-specific lectin</fullName>
    </recommendedName>
</protein>
<dbReference type="SUPFAM" id="SSF89372">
    <property type="entry name" value="Fucose-specific lectin"/>
    <property type="match status" value="1"/>
</dbReference>
<keyword evidence="4" id="KW-1185">Reference proteome</keyword>
<dbReference type="Proteomes" id="UP001172159">
    <property type="component" value="Unassembled WGS sequence"/>
</dbReference>
<keyword evidence="2" id="KW-1133">Transmembrane helix</keyword>
<name>A0AA40B292_9PEZI</name>
<dbReference type="AlphaFoldDB" id="A0AA40B292"/>
<feature type="compositionally biased region" description="Polar residues" evidence="1">
    <location>
        <begin position="128"/>
        <end position="141"/>
    </location>
</feature>
<evidence type="ECO:0000256" key="1">
    <source>
        <dbReference type="SAM" id="MobiDB-lite"/>
    </source>
</evidence>
<accession>A0AA40B292</accession>
<keyword evidence="2" id="KW-0812">Transmembrane</keyword>
<sequence>MAHSSPSMQPSVHSSPHAVEDQPGIEVVPENHLPEVRPDEEPKFCVPKSQHPEQKIHLGEDFPQVVADNGQIEVVSPTSTEKGTLPVKKPYWKRKWWIIGGTACVVAVIVIAVTVGVVLSLKSRRNGSETNPEGGNGTMTTERPETIRSGSSLSAVGWRKPNGDVERYLFYQDPQGQVRRSRSITYKANSMSTWEALPAVDLQVTNGTKLAASILVHGSEYNPQTEIYYEENKRILSASFNEARQPNIQIDNVSGGFSKGLSDLTMGNGADLTAYWPYIITQHQSGHVFVARGDSQSDLAPTGTWRVHNLTYPAYEGSALCIVPTSSNFTKISAPGGYGVIYQKPNQGMAFEVPDNTTMDSAHAASLPGSRCKWFRTPRSHLLTASSAFPGQYVFPPATPMAAFAVAQSSNNDGHLVNVYVVIKGYGSGFGVWFAENSSNWMEEGPAALKNADEDSDIACSTLAPSPGNSEGTEVLLEPANGEVRCYFQREGRVVEVSFAGSTWTELGVVPIP</sequence>
<feature type="compositionally biased region" description="Basic and acidic residues" evidence="1">
    <location>
        <begin position="32"/>
        <end position="43"/>
    </location>
</feature>